<dbReference type="EMBL" id="KX438380">
    <property type="protein sequence ID" value="ANO57842.1"/>
    <property type="molecule type" value="Genomic_DNA"/>
</dbReference>
<organism evidence="1 2">
    <name type="scientific">Salmonella phage vB-SalM-PM10</name>
    <dbReference type="NCBI Taxonomy" id="1868654"/>
    <lineage>
        <taxon>Viruses</taxon>
        <taxon>Duplodnaviria</taxon>
        <taxon>Heunggongvirae</taxon>
        <taxon>Uroviricota</taxon>
        <taxon>Caudoviricetes</taxon>
        <taxon>Pantevenvirales</taxon>
        <taxon>Ackermannviridae</taxon>
        <taxon>Cvivirinae</taxon>
        <taxon>Kuttervirus</taxon>
        <taxon>Kuttervirus PM10</taxon>
    </lineage>
</organism>
<reference evidence="1 2" key="1">
    <citation type="journal article" date="2019" name="Curr. Microbiol.">
        <title>Isolation and Genome Sequence Characterization of Bacteriophage vB_SalM_PM10, a Cba120virus, Concurrently Infecting Salmonella enterica Serovars Typhimurium, Typhi, and Enteritidis.</title>
        <authorList>
            <person name="Newase S."/>
            <person name="Kapadnis B.P."/>
            <person name="Shashidhar R."/>
        </authorList>
    </citation>
    <scope>NUCLEOTIDE SEQUENCE [LARGE SCALE GENOMIC DNA]</scope>
</reference>
<dbReference type="Proteomes" id="UP000204338">
    <property type="component" value="Segment"/>
</dbReference>
<protein>
    <submittedName>
        <fullName evidence="1">Uncharacterized protein</fullName>
    </submittedName>
</protein>
<keyword evidence="2" id="KW-1185">Reference proteome</keyword>
<dbReference type="RefSeq" id="YP_009293336.1">
    <property type="nucleotide sequence ID" value="NC_031128.1"/>
</dbReference>
<dbReference type="KEGG" id="vg:29081519"/>
<name>A0A1B0Z180_9CAUD</name>
<evidence type="ECO:0000313" key="2">
    <source>
        <dbReference type="Proteomes" id="UP000204338"/>
    </source>
</evidence>
<dbReference type="GeneID" id="29081519"/>
<accession>A0A1B0Z180</accession>
<evidence type="ECO:0000313" key="1">
    <source>
        <dbReference type="EMBL" id="ANO57842.1"/>
    </source>
</evidence>
<sequence>MTTVKISVWAFNNFTKFDAFVKNALGITNIESFTSYDREDQVKMLRPEIDLDAMLNVIKNHDDNLAEFENLRTSIFKKNGGIRKLSNKTIKYVTEGFFVVFDFIETKPNELRKDLDGNVITLKMFGEAKADMMRDGLCDETFTYDEYCDQCQDL</sequence>
<proteinExistence type="predicted"/>